<dbReference type="RefSeq" id="WP_136532315.1">
    <property type="nucleotide sequence ID" value="NZ_STGX01000025.1"/>
</dbReference>
<comment type="caution">
    <text evidence="1">The sequence shown here is derived from an EMBL/GenBank/DDBJ whole genome shotgun (WGS) entry which is preliminary data.</text>
</comment>
<name>A0A4S8NZJ3_9ACTN</name>
<gene>
    <name evidence="1" type="ORF">E9998_24180</name>
</gene>
<proteinExistence type="predicted"/>
<protein>
    <submittedName>
        <fullName evidence="1">Uncharacterized protein</fullName>
    </submittedName>
</protein>
<accession>A0A4S8NZJ3</accession>
<sequence length="96" mass="10946">MTLHFIDRLPVLGYADVDDRTLAFAWNWHEPVLRITAADGTLLGHVTHLDALPRLASAPTGHAWLHQHHPARTRAVLHNAITLWRRKETLFRDCDG</sequence>
<dbReference type="OrthoDB" id="5191419at2"/>
<dbReference type="Proteomes" id="UP000305792">
    <property type="component" value="Unassembled WGS sequence"/>
</dbReference>
<reference evidence="1 2" key="1">
    <citation type="journal article" date="2018" name="Int. J. Syst. Evol. Microbiol.">
        <title>Glycomyces paridis sp. nov., isolated from the medicinal plant Paris polyphylla.</title>
        <authorList>
            <person name="Fang X.M."/>
            <person name="Bai J.L."/>
            <person name="Su J."/>
            <person name="Zhao L.L."/>
            <person name="Liu H.Y."/>
            <person name="Ma B.P."/>
            <person name="Zhang Y.Q."/>
            <person name="Yu L.Y."/>
        </authorList>
    </citation>
    <scope>NUCLEOTIDE SEQUENCE [LARGE SCALE GENOMIC DNA]</scope>
    <source>
        <strain evidence="1 2">CPCC 204357</strain>
    </source>
</reference>
<evidence type="ECO:0000313" key="2">
    <source>
        <dbReference type="Proteomes" id="UP000305792"/>
    </source>
</evidence>
<keyword evidence="2" id="KW-1185">Reference proteome</keyword>
<dbReference type="AlphaFoldDB" id="A0A4S8NZJ3"/>
<dbReference type="EMBL" id="STGX01000025">
    <property type="protein sequence ID" value="THV21752.1"/>
    <property type="molecule type" value="Genomic_DNA"/>
</dbReference>
<evidence type="ECO:0000313" key="1">
    <source>
        <dbReference type="EMBL" id="THV21752.1"/>
    </source>
</evidence>
<organism evidence="1 2">
    <name type="scientific">Glycomyces paridis</name>
    <dbReference type="NCBI Taxonomy" id="2126555"/>
    <lineage>
        <taxon>Bacteria</taxon>
        <taxon>Bacillati</taxon>
        <taxon>Actinomycetota</taxon>
        <taxon>Actinomycetes</taxon>
        <taxon>Glycomycetales</taxon>
        <taxon>Glycomycetaceae</taxon>
        <taxon>Glycomyces</taxon>
    </lineage>
</organism>